<keyword evidence="1" id="KW-1133">Transmembrane helix</keyword>
<protein>
    <recommendedName>
        <fullName evidence="4">Integral membrane protein</fullName>
    </recommendedName>
</protein>
<organism evidence="2 3">
    <name type="scientific">Mycobacterium kyorinense</name>
    <dbReference type="NCBI Taxonomy" id="487514"/>
    <lineage>
        <taxon>Bacteria</taxon>
        <taxon>Bacillati</taxon>
        <taxon>Actinomycetota</taxon>
        <taxon>Actinomycetes</taxon>
        <taxon>Mycobacteriales</taxon>
        <taxon>Mycobacteriaceae</taxon>
        <taxon>Mycobacterium</taxon>
    </lineage>
</organism>
<dbReference type="Proteomes" id="UP000093592">
    <property type="component" value="Unassembled WGS sequence"/>
</dbReference>
<keyword evidence="1" id="KW-0472">Membrane</keyword>
<evidence type="ECO:0000313" key="3">
    <source>
        <dbReference type="Proteomes" id="UP000093592"/>
    </source>
</evidence>
<evidence type="ECO:0000256" key="1">
    <source>
        <dbReference type="SAM" id="Phobius"/>
    </source>
</evidence>
<evidence type="ECO:0000313" key="2">
    <source>
        <dbReference type="EMBL" id="OBI40232.1"/>
    </source>
</evidence>
<dbReference type="EMBL" id="LZKJ01000200">
    <property type="protein sequence ID" value="OBI40232.1"/>
    <property type="molecule type" value="Genomic_DNA"/>
</dbReference>
<proteinExistence type="predicted"/>
<feature type="transmembrane region" description="Helical" evidence="1">
    <location>
        <begin position="124"/>
        <end position="142"/>
    </location>
</feature>
<gene>
    <name evidence="2" type="ORF">A5707_09930</name>
</gene>
<keyword evidence="1" id="KW-0812">Transmembrane</keyword>
<reference evidence="3" key="1">
    <citation type="submission" date="2016-06" db="EMBL/GenBank/DDBJ databases">
        <authorList>
            <person name="Sutton G."/>
            <person name="Brinkac L."/>
            <person name="Sanka R."/>
            <person name="Adams M."/>
            <person name="Lau E."/>
            <person name="Sam S."/>
            <person name="Sreng N."/>
            <person name="Him V."/>
            <person name="Kerleguer A."/>
            <person name="Cheng S."/>
        </authorList>
    </citation>
    <scope>NUCLEOTIDE SEQUENCE [LARGE SCALE GENOMIC DNA]</scope>
    <source>
        <strain evidence="3">E861</strain>
    </source>
</reference>
<feature type="transmembrane region" description="Helical" evidence="1">
    <location>
        <begin position="97"/>
        <end position="117"/>
    </location>
</feature>
<feature type="transmembrane region" description="Helical" evidence="1">
    <location>
        <begin position="67"/>
        <end position="85"/>
    </location>
</feature>
<sequence length="153" mass="15117">MIARALSIACGLLMVAAVGIGSQGATFVVTLLALVAVAIGALVRPAATLAVLLTVIAIVLSNPAPMLAAAAGLAAAAYLLLRHAVSTGTGLETFSGSALMGAVGFTLVGLVATAFPLQLPWLPLAAPLAILAIYLLAIRPFTVDPAPAGDEHG</sequence>
<dbReference type="RefSeq" id="WP_065016522.1">
    <property type="nucleotide sequence ID" value="NZ_LZKJ01000200.1"/>
</dbReference>
<comment type="caution">
    <text evidence="2">The sequence shown here is derived from an EMBL/GenBank/DDBJ whole genome shotgun (WGS) entry which is preliminary data.</text>
</comment>
<evidence type="ECO:0008006" key="4">
    <source>
        <dbReference type="Google" id="ProtNLM"/>
    </source>
</evidence>
<feature type="transmembrane region" description="Helical" evidence="1">
    <location>
        <begin position="31"/>
        <end position="60"/>
    </location>
</feature>
<name>A0A1A2YSK9_9MYCO</name>
<dbReference type="AlphaFoldDB" id="A0A1A2YSK9"/>
<accession>A0A1A2YSK9</accession>